<dbReference type="Gene3D" id="1.10.630.10">
    <property type="entry name" value="Cytochrome P450"/>
    <property type="match status" value="1"/>
</dbReference>
<evidence type="ECO:0000313" key="6">
    <source>
        <dbReference type="Proteomes" id="UP001379533"/>
    </source>
</evidence>
<dbReference type="Pfam" id="PF00067">
    <property type="entry name" value="p450"/>
    <property type="match status" value="1"/>
</dbReference>
<dbReference type="EMBL" id="CP089982">
    <property type="protein sequence ID" value="WXA94251.1"/>
    <property type="molecule type" value="Genomic_DNA"/>
</dbReference>
<dbReference type="PANTHER" id="PTHR24305">
    <property type="entry name" value="CYTOCHROME P450"/>
    <property type="match status" value="1"/>
</dbReference>
<dbReference type="PROSITE" id="PS00086">
    <property type="entry name" value="CYTOCHROME_P450"/>
    <property type="match status" value="1"/>
</dbReference>
<dbReference type="InterPro" id="IPR002401">
    <property type="entry name" value="Cyt_P450_E_grp-I"/>
</dbReference>
<keyword evidence="6" id="KW-1185">Reference proteome</keyword>
<dbReference type="SUPFAM" id="SSF48264">
    <property type="entry name" value="Cytochrome P450"/>
    <property type="match status" value="1"/>
</dbReference>
<dbReference type="RefSeq" id="WP_394844853.1">
    <property type="nucleotide sequence ID" value="NZ_CP089982.1"/>
</dbReference>
<keyword evidence="3" id="KW-0349">Heme</keyword>
<dbReference type="InterPro" id="IPR050121">
    <property type="entry name" value="Cytochrome_P450_monoxygenase"/>
</dbReference>
<dbReference type="PRINTS" id="PR00463">
    <property type="entry name" value="EP450I"/>
</dbReference>
<evidence type="ECO:0000313" key="5">
    <source>
        <dbReference type="EMBL" id="WXA94251.1"/>
    </source>
</evidence>
<proteinExistence type="inferred from homology"/>
<keyword evidence="3" id="KW-0560">Oxidoreductase</keyword>
<evidence type="ECO:0000256" key="3">
    <source>
        <dbReference type="RuleBase" id="RU000461"/>
    </source>
</evidence>
<evidence type="ECO:0000256" key="1">
    <source>
        <dbReference type="ARBA" id="ARBA00001971"/>
    </source>
</evidence>
<dbReference type="InterPro" id="IPR017972">
    <property type="entry name" value="Cyt_P450_CS"/>
</dbReference>
<gene>
    <name evidence="5" type="ORF">LZC95_48375</name>
</gene>
<reference evidence="5 6" key="1">
    <citation type="submission" date="2021-12" db="EMBL/GenBank/DDBJ databases">
        <title>Discovery of the Pendulisporaceae a myxobacterial family with distinct sporulation behavior and unique specialized metabolism.</title>
        <authorList>
            <person name="Garcia R."/>
            <person name="Popoff A."/>
            <person name="Bader C.D."/>
            <person name="Loehr J."/>
            <person name="Walesch S."/>
            <person name="Walt C."/>
            <person name="Boldt J."/>
            <person name="Bunk B."/>
            <person name="Haeckl F.J.F.P.J."/>
            <person name="Gunesch A.P."/>
            <person name="Birkelbach J."/>
            <person name="Nuebel U."/>
            <person name="Pietschmann T."/>
            <person name="Bach T."/>
            <person name="Mueller R."/>
        </authorList>
    </citation>
    <scope>NUCLEOTIDE SEQUENCE [LARGE SCALE GENOMIC DNA]</scope>
    <source>
        <strain evidence="5 6">MSr12523</strain>
    </source>
</reference>
<keyword evidence="3" id="KW-0503">Monooxygenase</keyword>
<dbReference type="InterPro" id="IPR036396">
    <property type="entry name" value="Cyt_P450_sf"/>
</dbReference>
<dbReference type="InterPro" id="IPR001128">
    <property type="entry name" value="Cyt_P450"/>
</dbReference>
<evidence type="ECO:0000256" key="4">
    <source>
        <dbReference type="SAM" id="MobiDB-lite"/>
    </source>
</evidence>
<keyword evidence="3" id="KW-0408">Iron</keyword>
<dbReference type="Proteomes" id="UP001379533">
    <property type="component" value="Chromosome"/>
</dbReference>
<accession>A0ABZ2KCY9</accession>
<dbReference type="PANTHER" id="PTHR24305:SF166">
    <property type="entry name" value="CYTOCHROME P450 12A4, MITOCHONDRIAL-RELATED"/>
    <property type="match status" value="1"/>
</dbReference>
<comment type="cofactor">
    <cofactor evidence="1">
        <name>heme</name>
        <dbReference type="ChEBI" id="CHEBI:30413"/>
    </cofactor>
</comment>
<feature type="region of interest" description="Disordered" evidence="4">
    <location>
        <begin position="71"/>
        <end position="99"/>
    </location>
</feature>
<sequence>MDTVEKLSIPGPAGRRVLGNLFDFSSDPLTFLTHAAREHGDVVAIGSHNVLLTHPRDIENILVDREGRFSKARMPGSSEGRRGQGFPHAMMNSDGDDWRTKRDRLQPSFSRKMTMTAAEVVRVEAERMLSGWALGSVQDLQEHVARLTLRVVTRLLFGESFSPSDVEIVAKLVAAVMDLATTPIILPEWVPTPKVVRIRRSLRQLDEILARVAASPRASDPERAPVLHALMSANPKLSSAELRDEFATLVMAGYETTNDAVVWASYLLAQHPSAAKRVAEEAGAAGVDRMESLRYTHAVLKEAMRLYSPVWITSRDCICDVEYAGYRIPRGTTVTVSQWVTHRDPRFFSDAHRFVPERWLDPSNLPPRGSYFPFGLGPRACIGAAVATTEAVILLAEINRRFRLELVDPSAVRPRPVIALQPVGVRVRVRGREVLGS</sequence>
<name>A0ABZ2KCY9_9BACT</name>
<protein>
    <submittedName>
        <fullName evidence="5">Cytochrome P450</fullName>
    </submittedName>
</protein>
<evidence type="ECO:0000256" key="2">
    <source>
        <dbReference type="ARBA" id="ARBA00010617"/>
    </source>
</evidence>
<keyword evidence="3" id="KW-0479">Metal-binding</keyword>
<dbReference type="PRINTS" id="PR00385">
    <property type="entry name" value="P450"/>
</dbReference>
<organism evidence="5 6">
    <name type="scientific">Pendulispora brunnea</name>
    <dbReference type="NCBI Taxonomy" id="2905690"/>
    <lineage>
        <taxon>Bacteria</taxon>
        <taxon>Pseudomonadati</taxon>
        <taxon>Myxococcota</taxon>
        <taxon>Myxococcia</taxon>
        <taxon>Myxococcales</taxon>
        <taxon>Sorangiineae</taxon>
        <taxon>Pendulisporaceae</taxon>
        <taxon>Pendulispora</taxon>
    </lineage>
</organism>
<comment type="similarity">
    <text evidence="2 3">Belongs to the cytochrome P450 family.</text>
</comment>